<protein>
    <recommendedName>
        <fullName evidence="2">PSP1 C-terminal domain-containing protein</fullName>
    </recommendedName>
</protein>
<keyword evidence="4" id="KW-1185">Reference proteome</keyword>
<comment type="caution">
    <text evidence="3">The sequence shown here is derived from an EMBL/GenBank/DDBJ whole genome shotgun (WGS) entry which is preliminary data.</text>
</comment>
<dbReference type="Proteomes" id="UP000748025">
    <property type="component" value="Unassembled WGS sequence"/>
</dbReference>
<gene>
    <name evidence="3" type="ORF">E4U43_004317</name>
</gene>
<dbReference type="InterPro" id="IPR047767">
    <property type="entry name" value="PSP1-like"/>
</dbReference>
<feature type="region of interest" description="Disordered" evidence="1">
    <location>
        <begin position="273"/>
        <end position="300"/>
    </location>
</feature>
<name>A0A9P7N6A2_9HYPO</name>
<evidence type="ECO:0000313" key="3">
    <source>
        <dbReference type="EMBL" id="KAG5990276.1"/>
    </source>
</evidence>
<reference evidence="3" key="1">
    <citation type="journal article" date="2020" name="bioRxiv">
        <title>Whole genome comparisons of ergot fungi reveals the divergence and evolution of species within the genus Claviceps are the result of varying mechanisms driving genome evolution and host range expansion.</title>
        <authorList>
            <person name="Wyka S.A."/>
            <person name="Mondo S.J."/>
            <person name="Liu M."/>
            <person name="Dettman J."/>
            <person name="Nalam V."/>
            <person name="Broders K.D."/>
        </authorList>
    </citation>
    <scope>NUCLEOTIDE SEQUENCE</scope>
    <source>
        <strain evidence="3">CCC 602</strain>
    </source>
</reference>
<sequence>MLAAIPNTIQSAFGNPYGAHFGLGNQFTNRPPSPSRNVYGMAQPRHNQHLHVVLFKCARADVFYIQEGTGLTVKPGDLVIVEADRGTDLGTVAKDSVDWQTAKELKEHYAEEHYKWLMMYSQGAATAQEGSGAGPVASNNGPQGSAIGGMGPSQHHLQEPNVSELRPKLIKRLAQNHEVHSLRDKEGQEAKAKRVCMQKVKEHGLNMEILDAEFQMDWKKLTFYYFADTYINFNSLVVDLFKIYKTRIWMSAINPASFASSALGIQAPSGIGPGAVGVNRTPGGERRQTPQSQDQQPQALGRNYRSAFTQSFAGDRVIPSTSTYSQSNYAYGNGPFNNNRNNVTSSSYTPSLSSGADNYAGGPVLEYTLMNPHDNVFEQNFKPTDLGRVKQSAESSVVGSFPKFGACVGSYKYFTDQYLGTSHLEKDLTQHTQLRDVITSKKESKKPRTNALDAKRSIERTADELKTYIQTEMCSRPQTEESPLLELVARVDMSGHEFNPFLYLSGACPDDKTPARRPNSETYKSAMLLLSEYRAATREYDQLSEASGTAKMPSWVRWEKDSAELHELNQRMLAIATTCVEQQVVPRSTQVEPGPGQDDVEQIAWELLEDAHAQQGAKTWGNVAERIMQNVCGIMVLLS</sequence>
<dbReference type="OrthoDB" id="243127at2759"/>
<feature type="domain" description="PSP1 C-terminal" evidence="2">
    <location>
        <begin position="168"/>
        <end position="253"/>
    </location>
</feature>
<dbReference type="PROSITE" id="PS51411">
    <property type="entry name" value="PSP1_C"/>
    <property type="match status" value="1"/>
</dbReference>
<accession>A0A9P7N6A2</accession>
<dbReference type="PANTHER" id="PTHR43830:SF3">
    <property type="entry name" value="PROTEIN PSP1"/>
    <property type="match status" value="1"/>
</dbReference>
<feature type="region of interest" description="Disordered" evidence="1">
    <location>
        <begin position="128"/>
        <end position="161"/>
    </location>
</feature>
<proteinExistence type="predicted"/>
<evidence type="ECO:0000256" key="1">
    <source>
        <dbReference type="SAM" id="MobiDB-lite"/>
    </source>
</evidence>
<dbReference type="PANTHER" id="PTHR43830">
    <property type="entry name" value="PROTEIN PSP1"/>
    <property type="match status" value="1"/>
</dbReference>
<evidence type="ECO:0000313" key="4">
    <source>
        <dbReference type="Proteomes" id="UP000748025"/>
    </source>
</evidence>
<feature type="compositionally biased region" description="Low complexity" evidence="1">
    <location>
        <begin position="289"/>
        <end position="298"/>
    </location>
</feature>
<dbReference type="AlphaFoldDB" id="A0A9P7N6A2"/>
<dbReference type="EMBL" id="SRPW01002816">
    <property type="protein sequence ID" value="KAG5990276.1"/>
    <property type="molecule type" value="Genomic_DNA"/>
</dbReference>
<dbReference type="GO" id="GO:0005737">
    <property type="term" value="C:cytoplasm"/>
    <property type="evidence" value="ECO:0007669"/>
    <property type="project" value="TreeGrafter"/>
</dbReference>
<organism evidence="3 4">
    <name type="scientific">Claviceps pusilla</name>
    <dbReference type="NCBI Taxonomy" id="123648"/>
    <lineage>
        <taxon>Eukaryota</taxon>
        <taxon>Fungi</taxon>
        <taxon>Dikarya</taxon>
        <taxon>Ascomycota</taxon>
        <taxon>Pezizomycotina</taxon>
        <taxon>Sordariomycetes</taxon>
        <taxon>Hypocreomycetidae</taxon>
        <taxon>Hypocreales</taxon>
        <taxon>Clavicipitaceae</taxon>
        <taxon>Claviceps</taxon>
    </lineage>
</organism>
<dbReference type="InterPro" id="IPR007557">
    <property type="entry name" value="PSP1_C"/>
</dbReference>
<dbReference type="Pfam" id="PF04468">
    <property type="entry name" value="PSP1"/>
    <property type="match status" value="1"/>
</dbReference>
<evidence type="ECO:0000259" key="2">
    <source>
        <dbReference type="PROSITE" id="PS51411"/>
    </source>
</evidence>